<accession>A0A327Z131</accession>
<feature type="domain" description="HTH hxlR-type" evidence="4">
    <location>
        <begin position="17"/>
        <end position="114"/>
    </location>
</feature>
<evidence type="ECO:0000256" key="1">
    <source>
        <dbReference type="ARBA" id="ARBA00023015"/>
    </source>
</evidence>
<gene>
    <name evidence="5" type="ORF">B0I29_1209</name>
</gene>
<keyword evidence="6" id="KW-1185">Reference proteome</keyword>
<dbReference type="Proteomes" id="UP000249341">
    <property type="component" value="Unassembled WGS sequence"/>
</dbReference>
<keyword evidence="3" id="KW-0804">Transcription</keyword>
<dbReference type="InterPro" id="IPR036388">
    <property type="entry name" value="WH-like_DNA-bd_sf"/>
</dbReference>
<dbReference type="PROSITE" id="PS51118">
    <property type="entry name" value="HTH_HXLR"/>
    <property type="match status" value="1"/>
</dbReference>
<evidence type="ECO:0000313" key="5">
    <source>
        <dbReference type="EMBL" id="RAK28242.1"/>
    </source>
</evidence>
<dbReference type="InterPro" id="IPR036390">
    <property type="entry name" value="WH_DNA-bd_sf"/>
</dbReference>
<dbReference type="EMBL" id="QLMJ01000020">
    <property type="protein sequence ID" value="RAK28242.1"/>
    <property type="molecule type" value="Genomic_DNA"/>
</dbReference>
<keyword evidence="1" id="KW-0805">Transcription regulation</keyword>
<dbReference type="OrthoDB" id="3293788at2"/>
<keyword evidence="2" id="KW-0238">DNA-binding</keyword>
<dbReference type="RefSeq" id="WP_111653342.1">
    <property type="nucleotide sequence ID" value="NZ_JACHWI010000002.1"/>
</dbReference>
<evidence type="ECO:0000256" key="2">
    <source>
        <dbReference type="ARBA" id="ARBA00023125"/>
    </source>
</evidence>
<protein>
    <submittedName>
        <fullName evidence="5">HxlR family transcriptional regulator</fullName>
    </submittedName>
</protein>
<dbReference type="PANTHER" id="PTHR33204:SF39">
    <property type="entry name" value="TRANSCRIPTIONAL REGULATORY PROTEIN"/>
    <property type="match status" value="1"/>
</dbReference>
<dbReference type="InterPro" id="IPR002577">
    <property type="entry name" value="HTH_HxlR"/>
</dbReference>
<dbReference type="SUPFAM" id="SSF46785">
    <property type="entry name" value="Winged helix' DNA-binding domain"/>
    <property type="match status" value="1"/>
</dbReference>
<organism evidence="5 6">
    <name type="scientific">Actinoplanes lutulentus</name>
    <dbReference type="NCBI Taxonomy" id="1287878"/>
    <lineage>
        <taxon>Bacteria</taxon>
        <taxon>Bacillati</taxon>
        <taxon>Actinomycetota</taxon>
        <taxon>Actinomycetes</taxon>
        <taxon>Micromonosporales</taxon>
        <taxon>Micromonosporaceae</taxon>
        <taxon>Actinoplanes</taxon>
    </lineage>
</organism>
<evidence type="ECO:0000256" key="3">
    <source>
        <dbReference type="ARBA" id="ARBA00023163"/>
    </source>
</evidence>
<dbReference type="Pfam" id="PF01638">
    <property type="entry name" value="HxlR"/>
    <property type="match status" value="1"/>
</dbReference>
<sequence length="130" mass="14260">MSPVIQVPVTRADRDTCDVSGVLSRVGEKWSVLILALLAERPYGFNELDRAVEGLSRRILTRTLRLLEADGLIEREVTETPARVEYRITGLGRSLLPLVLAIGRWAVEHAGEIAAAQARFTDAGRASHEG</sequence>
<proteinExistence type="predicted"/>
<reference evidence="5 6" key="1">
    <citation type="submission" date="2018-06" db="EMBL/GenBank/DDBJ databases">
        <title>Genomic Encyclopedia of Type Strains, Phase III (KMG-III): the genomes of soil and plant-associated and newly described type strains.</title>
        <authorList>
            <person name="Whitman W."/>
        </authorList>
    </citation>
    <scope>NUCLEOTIDE SEQUENCE [LARGE SCALE GENOMIC DNA]</scope>
    <source>
        <strain evidence="5 6">CGMCC 4.7090</strain>
    </source>
</reference>
<dbReference type="GO" id="GO:0003677">
    <property type="term" value="F:DNA binding"/>
    <property type="evidence" value="ECO:0007669"/>
    <property type="project" value="UniProtKB-KW"/>
</dbReference>
<comment type="caution">
    <text evidence="5">The sequence shown here is derived from an EMBL/GenBank/DDBJ whole genome shotgun (WGS) entry which is preliminary data.</text>
</comment>
<evidence type="ECO:0000259" key="4">
    <source>
        <dbReference type="PROSITE" id="PS51118"/>
    </source>
</evidence>
<dbReference type="PANTHER" id="PTHR33204">
    <property type="entry name" value="TRANSCRIPTIONAL REGULATOR, MARR FAMILY"/>
    <property type="match status" value="1"/>
</dbReference>
<dbReference type="Gene3D" id="1.10.10.10">
    <property type="entry name" value="Winged helix-like DNA-binding domain superfamily/Winged helix DNA-binding domain"/>
    <property type="match status" value="1"/>
</dbReference>
<name>A0A327Z131_9ACTN</name>
<evidence type="ECO:0000313" key="6">
    <source>
        <dbReference type="Proteomes" id="UP000249341"/>
    </source>
</evidence>
<dbReference type="AlphaFoldDB" id="A0A327Z131"/>